<reference evidence="1 2" key="1">
    <citation type="submission" date="2019-05" db="EMBL/GenBank/DDBJ databases">
        <title>Another draft genome of Portunus trituberculatus and its Hox gene families provides insights of decapod evolution.</title>
        <authorList>
            <person name="Jeong J.-H."/>
            <person name="Song I."/>
            <person name="Kim S."/>
            <person name="Choi T."/>
            <person name="Kim D."/>
            <person name="Ryu S."/>
            <person name="Kim W."/>
        </authorList>
    </citation>
    <scope>NUCLEOTIDE SEQUENCE [LARGE SCALE GENOMIC DNA]</scope>
    <source>
        <tissue evidence="1">Muscle</tissue>
    </source>
</reference>
<keyword evidence="2" id="KW-1185">Reference proteome</keyword>
<name>A0A5B7J7X0_PORTR</name>
<organism evidence="1 2">
    <name type="scientific">Portunus trituberculatus</name>
    <name type="common">Swimming crab</name>
    <name type="synonym">Neptunus trituberculatus</name>
    <dbReference type="NCBI Taxonomy" id="210409"/>
    <lineage>
        <taxon>Eukaryota</taxon>
        <taxon>Metazoa</taxon>
        <taxon>Ecdysozoa</taxon>
        <taxon>Arthropoda</taxon>
        <taxon>Crustacea</taxon>
        <taxon>Multicrustacea</taxon>
        <taxon>Malacostraca</taxon>
        <taxon>Eumalacostraca</taxon>
        <taxon>Eucarida</taxon>
        <taxon>Decapoda</taxon>
        <taxon>Pleocyemata</taxon>
        <taxon>Brachyura</taxon>
        <taxon>Eubrachyura</taxon>
        <taxon>Portunoidea</taxon>
        <taxon>Portunidae</taxon>
        <taxon>Portuninae</taxon>
        <taxon>Portunus</taxon>
    </lineage>
</organism>
<evidence type="ECO:0000313" key="1">
    <source>
        <dbReference type="EMBL" id="MPC92282.1"/>
    </source>
</evidence>
<comment type="caution">
    <text evidence="1">The sequence shown here is derived from an EMBL/GenBank/DDBJ whole genome shotgun (WGS) entry which is preliminary data.</text>
</comment>
<protein>
    <submittedName>
        <fullName evidence="1">Uncharacterized protein</fullName>
    </submittedName>
</protein>
<proteinExistence type="predicted"/>
<sequence>MSSDLLTRLMIDGADMNTVWESETKKVHLEISLSNRADLLGQVPGGMDEIPTLISKVRHKPTWKRDLADFRN</sequence>
<dbReference type="Proteomes" id="UP000324222">
    <property type="component" value="Unassembled WGS sequence"/>
</dbReference>
<dbReference type="EMBL" id="VSRR010090711">
    <property type="protein sequence ID" value="MPC92282.1"/>
    <property type="molecule type" value="Genomic_DNA"/>
</dbReference>
<gene>
    <name evidence="1" type="ORF">E2C01_087361</name>
</gene>
<accession>A0A5B7J7X0</accession>
<evidence type="ECO:0000313" key="2">
    <source>
        <dbReference type="Proteomes" id="UP000324222"/>
    </source>
</evidence>
<dbReference type="AlphaFoldDB" id="A0A5B7J7X0"/>